<feature type="region of interest" description="Disordered" evidence="5">
    <location>
        <begin position="1725"/>
        <end position="1764"/>
    </location>
</feature>
<sequence>MPSPSWDTSVAWLCLCPVALITDLLALTVIFHFHPILHSLDVALASLIATMAIDVILLLPFPAIIRLAGDLRWTKDTCTFYNWLASTLRASNVLALMLMNVYWVSTLRTSPEPSVHSHNSGRIFSSSKLMKLAVLISWVVSIIIGMVPVAGETRVFDYYQSDSHGRSCWFLPYNTDIGFCLFFIIIALASLFIGIISAGDTLLLFRQMRRYAVTRFGNGRRVSLPGHSTGVTLAEHSSAHAQHSELTLSIELCLVGFFITLASAALNALPFVVSQFVQMTHGNYDHVAMETTLLWLLLVEALLIPHLLWSLSGRYRHALRYLWRVHVLGDNDAREEDATVCTLQAFRMKPNDGNVRPYKNGSAPKQMNGGSTFPNGSNLDLPPSGPGPSGHNGSGKDPFVVKVASPRKGSTDVTTSMGVTELDDGMAVVSSRPLNSGTTTLKLNDFSPQKEPPADTMISVHNCTVENIKSFSSNEPGVDDHNSKPELESVMNEEVHDNKKMSPPGVWASRIAPRKGFNSLGPAGATSQSTPNTPTKSAGVSPNPTSRRMGSSSSSGSSNSRVKRSASATSRQEWKERMRKKHLPAIFVNTSFEEDNTDNAVIARPTSSQSSTLTTSQAPIMHGVYEERSMKNKSEKNPHDTDDKEDQDQYKEIEDKISKNPSVEGTYYASGENTSAQVHALTARLQKKHSIADNEGMAGMYEDGDIDDILDEQITSFSSPLELESAHGREQVSELAVLGSLEDTSSASPGDQQLQHETHRERLISHESRTSHTDQGIDNLAFDMSTEASLPGSADIGVFYDDTVMSYASKASYNETLITSSTEGTDPSKLLLVTDTTTASSQATKNDIPQGIEAARSLSTSEDTIVHDTSITEQHQVLTVTATSTNPSTTSTQISPASSLSHQKRYQQIMASSSGLLVSSVDEDDDRMFPLKDFKNPQNSTYVKASSGSTDLQTSKASDELKPKASQISQVSTISNLTSVSQDWGQLETVSGSEMLLFKTRNVKSASEVMLESSIDEEDGLDSRETNTGDGTDDEVSSDGGQRVDEKEWASNVPANLASFSTRENLSEVGHIDYKIGSYDLNSKFSSPSFERKVEGDGAEYVDNKLPHASQNPLSVKSFISLSKDEDNRSDSDRRETNTKTVSEHTKESTQLTRRPADTVFNSYEQKDRPAPQNIDSSNSYLISQDSVSDSVFESDVENPKTSSIDSSIQSPKSDLSNTNITSATSPSKSVAKMDNFIQPNPTSVHTVIPKPFPSVTPTVPPTQKPPRGVRRRNREGVFARLTSSEDELDGIFDESDKQYNNLDLGFVSHSSKDNNAIEIFPPPNKEKNYKSIGGNLINDFDDSKNFTISEKSDTLDNLEVSGSGPVASGKDMASVGKSKGFSQVIVPLDHHHSSLGRDYSITLEPYGKRIPQWLEDTNTPYQDTFLPWDESLMDSQSHKEAYQRPGLTFGKENIVYVDKVPETTSLKIGEGTEHGPQYDGDIQSVAAVETTAHSLPSEMEEYKLDSVDLTDDGDSRIVHRYQKNTRPSSSRPFKNNLTHKYNQHPPAPPPYSASHDSQIPSLELTPQSPLTQYHFDEDIDRGFEEALSIDYHSLALPSAPSSMNSLLVPSASFGLYFESISEEPEESLSLTEMAEASSLNGDNIFKTQAVISRPSSRASFTASIDNQQPENKLAIANMPGPDLDTSGSQTNPESHSGANSSSDRTVVKVKSTEYDTTEADFVPTSERTSADGSEAVEPIPGNGCHVPRNANDSYSSLPSESGNPWGFPESSSVLNEPSRSNAVSFDTFIQNDPFGQPVIISKHENDRESSPWLDLDIVMTNGSTGDNQLDMSFGSDFSSDHTLAESIDAEGYEISEYDGDQSKKYLEKKILLDSYTDFEREARPSTPHLSMEKTSLEFNDHVPSSKAAISRSEDGQNIASVYF</sequence>
<feature type="compositionally biased region" description="Polar residues" evidence="5">
    <location>
        <begin position="1525"/>
        <end position="1541"/>
    </location>
</feature>
<comment type="caution">
    <text evidence="8">The sequence shown here is derived from an EMBL/GenBank/DDBJ whole genome shotgun (WGS) entry which is preliminary data.</text>
</comment>
<feature type="compositionally biased region" description="Basic and acidic residues" evidence="5">
    <location>
        <begin position="624"/>
        <end position="658"/>
    </location>
</feature>
<accession>A0AAE1AY18</accession>
<gene>
    <name evidence="8" type="ORF">RRG08_000707</name>
</gene>
<feature type="compositionally biased region" description="Polar residues" evidence="5">
    <location>
        <begin position="936"/>
        <end position="956"/>
    </location>
</feature>
<feature type="transmembrane region" description="Helical" evidence="6">
    <location>
        <begin position="42"/>
        <end position="65"/>
    </location>
</feature>
<dbReference type="EMBL" id="JAWDGP010001065">
    <property type="protein sequence ID" value="KAK3795396.1"/>
    <property type="molecule type" value="Genomic_DNA"/>
</dbReference>
<feature type="region of interest" description="Disordered" evidence="5">
    <location>
        <begin position="600"/>
        <end position="663"/>
    </location>
</feature>
<evidence type="ECO:0000256" key="6">
    <source>
        <dbReference type="SAM" id="Phobius"/>
    </source>
</evidence>
<dbReference type="Gene3D" id="1.20.1070.10">
    <property type="entry name" value="Rhodopsin 7-helix transmembrane proteins"/>
    <property type="match status" value="1"/>
</dbReference>
<evidence type="ECO:0000313" key="9">
    <source>
        <dbReference type="Proteomes" id="UP001283361"/>
    </source>
</evidence>
<feature type="region of interest" description="Disordered" evidence="5">
    <location>
        <begin position="352"/>
        <end position="416"/>
    </location>
</feature>
<evidence type="ECO:0000256" key="2">
    <source>
        <dbReference type="ARBA" id="ARBA00022692"/>
    </source>
</evidence>
<feature type="transmembrane region" description="Helical" evidence="6">
    <location>
        <begin position="132"/>
        <end position="151"/>
    </location>
</feature>
<feature type="compositionally biased region" description="Low complexity" evidence="5">
    <location>
        <begin position="606"/>
        <end position="617"/>
    </location>
</feature>
<feature type="transmembrane region" description="Helical" evidence="6">
    <location>
        <begin position="181"/>
        <end position="205"/>
    </location>
</feature>
<feature type="compositionally biased region" description="Basic and acidic residues" evidence="5">
    <location>
        <begin position="1123"/>
        <end position="1148"/>
    </location>
</feature>
<feature type="domain" description="G-protein coupled receptors family 1 profile" evidence="7">
    <location>
        <begin position="22"/>
        <end position="308"/>
    </location>
</feature>
<feature type="compositionally biased region" description="Low complexity" evidence="5">
    <location>
        <begin position="546"/>
        <end position="560"/>
    </location>
</feature>
<evidence type="ECO:0000256" key="4">
    <source>
        <dbReference type="ARBA" id="ARBA00023136"/>
    </source>
</evidence>
<evidence type="ECO:0000259" key="7">
    <source>
        <dbReference type="PROSITE" id="PS50262"/>
    </source>
</evidence>
<feature type="compositionally biased region" description="Polar residues" evidence="5">
    <location>
        <begin position="1751"/>
        <end position="1763"/>
    </location>
</feature>
<feature type="region of interest" description="Disordered" evidence="5">
    <location>
        <begin position="1119"/>
        <end position="1273"/>
    </location>
</feature>
<proteinExistence type="predicted"/>
<feature type="compositionally biased region" description="Polar residues" evidence="5">
    <location>
        <begin position="363"/>
        <end position="375"/>
    </location>
</feature>
<keyword evidence="9" id="KW-1185">Reference proteome</keyword>
<dbReference type="InterPro" id="IPR017452">
    <property type="entry name" value="GPCR_Rhodpsn_7TM"/>
</dbReference>
<evidence type="ECO:0000256" key="1">
    <source>
        <dbReference type="ARBA" id="ARBA00004370"/>
    </source>
</evidence>
<feature type="compositionally biased region" description="Polar residues" evidence="5">
    <location>
        <begin position="525"/>
        <end position="545"/>
    </location>
</feature>
<dbReference type="Proteomes" id="UP001283361">
    <property type="component" value="Unassembled WGS sequence"/>
</dbReference>
<evidence type="ECO:0000256" key="3">
    <source>
        <dbReference type="ARBA" id="ARBA00022989"/>
    </source>
</evidence>
<feature type="transmembrane region" description="Helical" evidence="6">
    <location>
        <begin position="293"/>
        <end position="311"/>
    </location>
</feature>
<feature type="compositionally biased region" description="Polar residues" evidence="5">
    <location>
        <begin position="1174"/>
        <end position="1183"/>
    </location>
</feature>
<feature type="region of interest" description="Disordered" evidence="5">
    <location>
        <begin position="1009"/>
        <end position="1048"/>
    </location>
</feature>
<feature type="region of interest" description="Disordered" evidence="5">
    <location>
        <begin position="514"/>
        <end position="577"/>
    </location>
</feature>
<feature type="region of interest" description="Disordered" evidence="5">
    <location>
        <begin position="1661"/>
        <end position="1708"/>
    </location>
</feature>
<organism evidence="8 9">
    <name type="scientific">Elysia crispata</name>
    <name type="common">lettuce slug</name>
    <dbReference type="NCBI Taxonomy" id="231223"/>
    <lineage>
        <taxon>Eukaryota</taxon>
        <taxon>Metazoa</taxon>
        <taxon>Spiralia</taxon>
        <taxon>Lophotrochozoa</taxon>
        <taxon>Mollusca</taxon>
        <taxon>Gastropoda</taxon>
        <taxon>Heterobranchia</taxon>
        <taxon>Euthyneura</taxon>
        <taxon>Panpulmonata</taxon>
        <taxon>Sacoglossa</taxon>
        <taxon>Placobranchoidea</taxon>
        <taxon>Plakobranchidae</taxon>
        <taxon>Elysia</taxon>
    </lineage>
</organism>
<evidence type="ECO:0000313" key="8">
    <source>
        <dbReference type="EMBL" id="KAK3795396.1"/>
    </source>
</evidence>
<feature type="compositionally biased region" description="Pro residues" evidence="5">
    <location>
        <begin position="1251"/>
        <end position="1265"/>
    </location>
</feature>
<keyword evidence="4 6" id="KW-0472">Membrane</keyword>
<feature type="compositionally biased region" description="Polar residues" evidence="5">
    <location>
        <begin position="1661"/>
        <end position="1671"/>
    </location>
</feature>
<dbReference type="PROSITE" id="PS50262">
    <property type="entry name" value="G_PROTEIN_RECEP_F1_2"/>
    <property type="match status" value="1"/>
</dbReference>
<dbReference type="SUPFAM" id="SSF81321">
    <property type="entry name" value="Family A G protein-coupled receptor-like"/>
    <property type="match status" value="1"/>
</dbReference>
<protein>
    <recommendedName>
        <fullName evidence="7">G-protein coupled receptors family 1 profile domain-containing protein</fullName>
    </recommendedName>
</protein>
<name>A0AAE1AY18_9GAST</name>
<feature type="region of interest" description="Disordered" evidence="5">
    <location>
        <begin position="1521"/>
        <end position="1561"/>
    </location>
</feature>
<feature type="compositionally biased region" description="Polar residues" evidence="5">
    <location>
        <begin position="1686"/>
        <end position="1705"/>
    </location>
</feature>
<feature type="compositionally biased region" description="Polar residues" evidence="5">
    <location>
        <begin position="1216"/>
        <end position="1229"/>
    </location>
</feature>
<keyword evidence="2 6" id="KW-0812">Transmembrane</keyword>
<comment type="subcellular location">
    <subcellularLocation>
        <location evidence="1">Membrane</location>
    </subcellularLocation>
</comment>
<dbReference type="CDD" id="cd00637">
    <property type="entry name" value="7tm_classA_rhodopsin-like"/>
    <property type="match status" value="1"/>
</dbReference>
<evidence type="ECO:0000256" key="5">
    <source>
        <dbReference type="SAM" id="MobiDB-lite"/>
    </source>
</evidence>
<keyword evidence="3 6" id="KW-1133">Transmembrane helix</keyword>
<feature type="transmembrane region" description="Helical" evidence="6">
    <location>
        <begin position="252"/>
        <end position="273"/>
    </location>
</feature>
<reference evidence="8" key="1">
    <citation type="journal article" date="2023" name="G3 (Bethesda)">
        <title>A reference genome for the long-term kleptoplast-retaining sea slug Elysia crispata morphotype clarki.</title>
        <authorList>
            <person name="Eastman K.E."/>
            <person name="Pendleton A.L."/>
            <person name="Shaikh M.A."/>
            <person name="Suttiyut T."/>
            <person name="Ogas R."/>
            <person name="Tomko P."/>
            <person name="Gavelis G."/>
            <person name="Widhalm J.R."/>
            <person name="Wisecaver J.H."/>
        </authorList>
    </citation>
    <scope>NUCLEOTIDE SEQUENCE</scope>
    <source>
        <strain evidence="8">ECLA1</strain>
    </source>
</reference>
<feature type="compositionally biased region" description="Low complexity" evidence="5">
    <location>
        <begin position="1184"/>
        <end position="1215"/>
    </location>
</feature>
<feature type="region of interest" description="Disordered" evidence="5">
    <location>
        <begin position="931"/>
        <end position="964"/>
    </location>
</feature>
<dbReference type="GO" id="GO:0016020">
    <property type="term" value="C:membrane"/>
    <property type="evidence" value="ECO:0007669"/>
    <property type="project" value="UniProtKB-SubCell"/>
</dbReference>